<feature type="transmembrane region" description="Helical" evidence="1">
    <location>
        <begin position="386"/>
        <end position="406"/>
    </location>
</feature>
<sequence>MFAHLNPLKWRTSTKALWISFLLPVIIMTVYFGFRGMAPFGSSSILTVDLGQQYIDFFESYRHALFSDPLSIFYSFAKGLGGETYGDWAYYLLSPTNLLLLPFSNTYLPIGILFLTILKYGLAGWSFAYALKSMRWQNGWRLPLLSVTYAMMGWFVANDLNLLWLDAAILLPLIIAGLERYIEGRSAWRFIAPLFAIFVINYYMAYMIGLFLVLYIIWRLFWQPYRLLERWHILRKFIFGSIISIGLSTVIWLPTAYTLLNSKGQHMLDNLSWKFEYQAPDLLGKLFLGTFNFDQMPSGLPNIFVGSLPIIMLWFFFTYRLIRWQTRLVAFFITAFLVVSMMYAPLNLMWHGFQFPVWYPYRFSYVFSFWVIWLAASVWSPTLRFSWTQLGSLFILAVAAVVYLYYRLDSLNFLTQNQLIIGGSFFLLLLGFHALPVRSGWWLPMVTLLVVGEMTTSTIWSLNNFSYLTITEYTTYIKSLNQITADLPKSDKDFYRVAQSFQRTKGDPLQAHYNGASTFSSALEHQQSDFMAAIGQPEGDNYITYNGGTLVSDALLGMRYLIQPSGQEPHTSGTPTNMRTYSRSDTNGYYQMTKHTQMAVLSKNPYALPLAFAANTNALNVKFKDNDPLRNQSDLWNALLGYDNTPIFESANFDSSAATNMTAPTTITGAFLKKENANAVGSLTVTYTPSTDDPYYLTIGDALNNDNVEIQLNGKALPTMPSHRHTIIVPLPSYQKGQTQTITFILKKNDLWLQNVSLYRANTDSIRAQAQTLQHNAFKPSHVSQTRISGKITIPAGNGLMMTTIPAADGWTAYVDGKETDTVTVGKFFIGLALKPGEHSVTFKFTPPYLKISAIVSLGFALFMAGLGWSESEKRRHSLHQF</sequence>
<dbReference type="Proteomes" id="UP000032287">
    <property type="component" value="Unassembled WGS sequence"/>
</dbReference>
<feature type="transmembrane region" description="Helical" evidence="1">
    <location>
        <begin position="303"/>
        <end position="322"/>
    </location>
</feature>
<dbReference type="RefSeq" id="WP_043711040.1">
    <property type="nucleotide sequence ID" value="NZ_JALOCT010000004.1"/>
</dbReference>
<dbReference type="EMBL" id="JWHU01000012">
    <property type="protein sequence ID" value="KIU21039.1"/>
    <property type="molecule type" value="Genomic_DNA"/>
</dbReference>
<feature type="transmembrane region" description="Helical" evidence="1">
    <location>
        <begin position="418"/>
        <end position="435"/>
    </location>
</feature>
<feature type="transmembrane region" description="Helical" evidence="1">
    <location>
        <begin position="441"/>
        <end position="462"/>
    </location>
</feature>
<feature type="transmembrane region" description="Helical" evidence="1">
    <location>
        <begin position="107"/>
        <end position="128"/>
    </location>
</feature>
<dbReference type="eggNOG" id="COG4485">
    <property type="taxonomic scope" value="Bacteria"/>
</dbReference>
<feature type="transmembrane region" description="Helical" evidence="1">
    <location>
        <begin position="238"/>
        <end position="260"/>
    </location>
</feature>
<feature type="transmembrane region" description="Helical" evidence="1">
    <location>
        <begin position="140"/>
        <end position="157"/>
    </location>
</feature>
<dbReference type="STRING" id="137591.AO080_04465"/>
<accession>A0A0D1K7V3</accession>
<keyword evidence="1" id="KW-0472">Membrane</keyword>
<name>A0A0D1K7V3_9LACO</name>
<reference evidence="2 3" key="1">
    <citation type="journal article" date="2015" name="Microbiology (Mosc.)">
        <title>Genomics of the Weissella cibaria species with an examination of its metabolic traits.</title>
        <authorList>
            <person name="Lynch K.M."/>
            <person name="Lucid A."/>
            <person name="Arendt E.K."/>
            <person name="Sleator R.D."/>
            <person name="Lucey B."/>
            <person name="Coffey A."/>
        </authorList>
    </citation>
    <scope>NUCLEOTIDE SEQUENCE [LARGE SCALE GENOMIC DNA]</scope>
    <source>
        <strain evidence="2 3">MG1</strain>
    </source>
</reference>
<feature type="transmembrane region" description="Helical" evidence="1">
    <location>
        <begin position="194"/>
        <end position="218"/>
    </location>
</feature>
<keyword evidence="1" id="KW-0812">Transmembrane</keyword>
<organism evidence="2 3">
    <name type="scientific">Weissella cibaria</name>
    <dbReference type="NCBI Taxonomy" id="137591"/>
    <lineage>
        <taxon>Bacteria</taxon>
        <taxon>Bacillati</taxon>
        <taxon>Bacillota</taxon>
        <taxon>Bacilli</taxon>
        <taxon>Lactobacillales</taxon>
        <taxon>Lactobacillaceae</taxon>
        <taxon>Weissella</taxon>
    </lineage>
</organism>
<feature type="transmembrane region" description="Helical" evidence="1">
    <location>
        <begin position="849"/>
        <end position="869"/>
    </location>
</feature>
<keyword evidence="3" id="KW-1185">Reference proteome</keyword>
<proteinExistence type="predicted"/>
<protein>
    <submittedName>
        <fullName evidence="2">Putative membrane protein</fullName>
    </submittedName>
</protein>
<dbReference type="PANTHER" id="PTHR38454">
    <property type="entry name" value="INTEGRAL MEMBRANE PROTEIN-RELATED"/>
    <property type="match status" value="1"/>
</dbReference>
<dbReference type="PATRIC" id="fig|137591.25.peg.767"/>
<keyword evidence="1" id="KW-1133">Transmembrane helix</keyword>
<feature type="transmembrane region" description="Helical" evidence="1">
    <location>
        <begin position="362"/>
        <end position="380"/>
    </location>
</feature>
<evidence type="ECO:0000313" key="2">
    <source>
        <dbReference type="EMBL" id="KIU21039.1"/>
    </source>
</evidence>
<dbReference type="Pfam" id="PF09586">
    <property type="entry name" value="YfhO"/>
    <property type="match status" value="1"/>
</dbReference>
<dbReference type="PANTHER" id="PTHR38454:SF1">
    <property type="entry name" value="INTEGRAL MEMBRANE PROTEIN"/>
    <property type="match status" value="1"/>
</dbReference>
<dbReference type="InterPro" id="IPR018580">
    <property type="entry name" value="Uncharacterised_YfhO"/>
</dbReference>
<feature type="transmembrane region" description="Helical" evidence="1">
    <location>
        <begin position="16"/>
        <end position="34"/>
    </location>
</feature>
<feature type="transmembrane region" description="Helical" evidence="1">
    <location>
        <begin position="328"/>
        <end position="350"/>
    </location>
</feature>
<gene>
    <name evidence="2" type="ORF">QX99_00795</name>
</gene>
<dbReference type="AlphaFoldDB" id="A0A0D1K7V3"/>
<evidence type="ECO:0000313" key="3">
    <source>
        <dbReference type="Proteomes" id="UP000032287"/>
    </source>
</evidence>
<comment type="caution">
    <text evidence="2">The sequence shown here is derived from an EMBL/GenBank/DDBJ whole genome shotgun (WGS) entry which is preliminary data.</text>
</comment>
<evidence type="ECO:0000256" key="1">
    <source>
        <dbReference type="SAM" id="Phobius"/>
    </source>
</evidence>